<keyword evidence="3" id="KW-1185">Reference proteome</keyword>
<sequence length="140" mass="15914">MTKEYVTQKEYSINQLNNVIDGIELLYEQTDESSIVLLVSKVLVAGISLWVVAPTWVAVSSLIAELFLDTYEGFSNTRSLIENGLYDLKDIAYTMYRYGYDRVKFDTAILEVKETNGTVRIYQSARATAYHTPEGWVYSG</sequence>
<evidence type="ECO:0000313" key="3">
    <source>
        <dbReference type="Proteomes" id="UP000184442"/>
    </source>
</evidence>
<feature type="transmembrane region" description="Helical" evidence="1">
    <location>
        <begin position="47"/>
        <end position="68"/>
    </location>
</feature>
<keyword evidence="1" id="KW-0812">Transmembrane</keyword>
<reference evidence="2 3" key="1">
    <citation type="submission" date="2016-11" db="EMBL/GenBank/DDBJ databases">
        <authorList>
            <person name="Jaros S."/>
            <person name="Januszkiewicz K."/>
            <person name="Wedrychowicz H."/>
        </authorList>
    </citation>
    <scope>NUCLEOTIDE SEQUENCE [LARGE SCALE GENOMIC DNA]</scope>
    <source>
        <strain evidence="2 3">DSM 19022</strain>
    </source>
</reference>
<accession>A0A1M6I7W2</accession>
<dbReference type="Proteomes" id="UP000184442">
    <property type="component" value="Unassembled WGS sequence"/>
</dbReference>
<dbReference type="EMBL" id="FQZS01000028">
    <property type="protein sequence ID" value="SHJ30539.1"/>
    <property type="molecule type" value="Genomic_DNA"/>
</dbReference>
<evidence type="ECO:0000313" key="2">
    <source>
        <dbReference type="EMBL" id="SHJ30539.1"/>
    </source>
</evidence>
<gene>
    <name evidence="2" type="ORF">SAMN02745176_03118</name>
</gene>
<keyword evidence="1" id="KW-0472">Membrane</keyword>
<name>A0A1M6I7W2_9FIRM</name>
<proteinExistence type="predicted"/>
<dbReference type="AlphaFoldDB" id="A0A1M6I7W2"/>
<organism evidence="2 3">
    <name type="scientific">Lutispora thermophila DSM 19022</name>
    <dbReference type="NCBI Taxonomy" id="1122184"/>
    <lineage>
        <taxon>Bacteria</taxon>
        <taxon>Bacillati</taxon>
        <taxon>Bacillota</taxon>
        <taxon>Clostridia</taxon>
        <taxon>Lutisporales</taxon>
        <taxon>Lutisporaceae</taxon>
        <taxon>Lutispora</taxon>
    </lineage>
</organism>
<evidence type="ECO:0000256" key="1">
    <source>
        <dbReference type="SAM" id="Phobius"/>
    </source>
</evidence>
<dbReference type="RefSeq" id="WP_073027326.1">
    <property type="nucleotide sequence ID" value="NZ_FQZS01000028.1"/>
</dbReference>
<keyword evidence="1" id="KW-1133">Transmembrane helix</keyword>
<protein>
    <submittedName>
        <fullName evidence="2">Uncharacterized protein</fullName>
    </submittedName>
</protein>